<dbReference type="SUPFAM" id="SSF69279">
    <property type="entry name" value="Phage tail proteins"/>
    <property type="match status" value="1"/>
</dbReference>
<reference evidence="1 2" key="1">
    <citation type="submission" date="2017-04" db="EMBL/GenBank/DDBJ databases">
        <authorList>
            <person name="Afonso C.L."/>
            <person name="Miller P.J."/>
            <person name="Scott M.A."/>
            <person name="Spackman E."/>
            <person name="Goraichik I."/>
            <person name="Dimitrov K.M."/>
            <person name="Suarez D.L."/>
            <person name="Swayne D.E."/>
        </authorList>
    </citation>
    <scope>NUCLEOTIDE SEQUENCE [LARGE SCALE GENOMIC DNA]</scope>
    <source>
        <strain evidence="1 2">CGMCC 1.10972</strain>
    </source>
</reference>
<sequence length="341" mass="36154">MAWKTEWAVMVNGTDVSSNMRPYLMSVEVQDKDGTASDTCALAFDDSDGQCALPARDAIVEVYLDGAPIFEGKVDSTPWRFSRGGGRVLSISAKGFDTRGKAKAGQQWHLDDATLEDALGKAAEKAGFSVVVDPAFAAIKRTYWAPDGASFLAWGEKLARAHGATFKMRGTQAVFAKRGNGAAVTGAALPVVVGIVGQNVISVDLDPTKGRPVFKQKRVRYFDRAKAQFMEKVVDIEAVDVSDAVDTQRWLAADEDHAQAMAEGQKSDAEREAAVGSVGLTLMVTAQAEGTFVLAGARPGIDGTYRITGVTHRADRGGGATTVLQLAQPQGEVGKDSRVAA</sequence>
<dbReference type="EMBL" id="FWXR01000023">
    <property type="protein sequence ID" value="SMD06640.1"/>
    <property type="molecule type" value="Genomic_DNA"/>
</dbReference>
<gene>
    <name evidence="1" type="ORF">SAMN06297251_12321</name>
</gene>
<protein>
    <recommendedName>
        <fullName evidence="3">Phage protein D</fullName>
    </recommendedName>
</protein>
<dbReference type="AlphaFoldDB" id="A0A1W2EA27"/>
<dbReference type="OrthoDB" id="7833734at2"/>
<dbReference type="RefSeq" id="WP_139798490.1">
    <property type="nucleotide sequence ID" value="NZ_FWXR01000023.1"/>
</dbReference>
<proteinExistence type="predicted"/>
<keyword evidence="2" id="KW-1185">Reference proteome</keyword>
<organism evidence="1 2">
    <name type="scientific">Fulvimarina manganoxydans</name>
    <dbReference type="NCBI Taxonomy" id="937218"/>
    <lineage>
        <taxon>Bacteria</taxon>
        <taxon>Pseudomonadati</taxon>
        <taxon>Pseudomonadota</taxon>
        <taxon>Alphaproteobacteria</taxon>
        <taxon>Hyphomicrobiales</taxon>
        <taxon>Aurantimonadaceae</taxon>
        <taxon>Fulvimarina</taxon>
    </lineage>
</organism>
<evidence type="ECO:0000313" key="1">
    <source>
        <dbReference type="EMBL" id="SMD06640.1"/>
    </source>
</evidence>
<name>A0A1W2EA27_9HYPH</name>
<evidence type="ECO:0008006" key="3">
    <source>
        <dbReference type="Google" id="ProtNLM"/>
    </source>
</evidence>
<dbReference type="STRING" id="937218.SAMN06297251_12321"/>
<dbReference type="Proteomes" id="UP000192656">
    <property type="component" value="Unassembled WGS sequence"/>
</dbReference>
<accession>A0A1W2EA27</accession>
<evidence type="ECO:0000313" key="2">
    <source>
        <dbReference type="Proteomes" id="UP000192656"/>
    </source>
</evidence>